<evidence type="ECO:0000313" key="5">
    <source>
        <dbReference type="Proteomes" id="UP000222056"/>
    </source>
</evidence>
<dbReference type="PANTHER" id="PTHR43240">
    <property type="entry name" value="1,4-DIHYDROXY-2-NAPHTHOYL-COA THIOESTERASE 1"/>
    <property type="match status" value="1"/>
</dbReference>
<name>A0A1H6FXJ0_THEAL</name>
<dbReference type="SUPFAM" id="SSF54637">
    <property type="entry name" value="Thioesterase/thiol ester dehydrase-isomerase"/>
    <property type="match status" value="1"/>
</dbReference>
<dbReference type="GO" id="GO:0061522">
    <property type="term" value="F:1,4-dihydroxy-2-naphthoyl-CoA thioesterase activity"/>
    <property type="evidence" value="ECO:0007669"/>
    <property type="project" value="TreeGrafter"/>
</dbReference>
<dbReference type="InterPro" id="IPR006683">
    <property type="entry name" value="Thioestr_dom"/>
</dbReference>
<protein>
    <submittedName>
        <fullName evidence="4">Uncharacterized domain 1-containing protein</fullName>
    </submittedName>
</protein>
<evidence type="ECO:0000256" key="1">
    <source>
        <dbReference type="ARBA" id="ARBA00008324"/>
    </source>
</evidence>
<dbReference type="STRING" id="29539.SAMN02745716_1659"/>
<sequence length="152" mass="16407">MRQGRSLDPSRTLDGVLGFELLELKPEQARARFRVEDRVRQPFGIVHGGAYAALAESLCSASTHLAVTGEGKYAVGLSNQTSFLRPVSEGTVHAQARVRHRGRTTWVWDVDLTDDAGRLCAVARVTLAVRPLDQLPGAARADSPQESAGTDS</sequence>
<dbReference type="RefSeq" id="WP_093118062.1">
    <property type="nucleotide sequence ID" value="NZ_FNWJ01000002.1"/>
</dbReference>
<dbReference type="Pfam" id="PF03061">
    <property type="entry name" value="4HBT"/>
    <property type="match status" value="1"/>
</dbReference>
<dbReference type="NCBIfam" id="TIGR00369">
    <property type="entry name" value="unchar_dom_1"/>
    <property type="match status" value="1"/>
</dbReference>
<gene>
    <name evidence="4" type="ORF">SAMN02745716_1659</name>
</gene>
<reference evidence="5" key="1">
    <citation type="submission" date="2016-10" db="EMBL/GenBank/DDBJ databases">
        <authorList>
            <person name="Varghese N."/>
            <person name="Submissions S."/>
        </authorList>
    </citation>
    <scope>NUCLEOTIDE SEQUENCE [LARGE SCALE GENOMIC DNA]</scope>
    <source>
        <strain evidence="5">ATCC 35263</strain>
    </source>
</reference>
<evidence type="ECO:0000259" key="3">
    <source>
        <dbReference type="Pfam" id="PF03061"/>
    </source>
</evidence>
<proteinExistence type="inferred from homology"/>
<dbReference type="AlphaFoldDB" id="A0A1H6FXJ0"/>
<dbReference type="OrthoDB" id="9798208at2"/>
<dbReference type="Gene3D" id="3.10.129.10">
    <property type="entry name" value="Hotdog Thioesterase"/>
    <property type="match status" value="1"/>
</dbReference>
<dbReference type="InterPro" id="IPR029069">
    <property type="entry name" value="HotDog_dom_sf"/>
</dbReference>
<accession>A0A1H6FXJ0</accession>
<dbReference type="EMBL" id="FNWJ01000002">
    <property type="protein sequence ID" value="SEH14524.1"/>
    <property type="molecule type" value="Genomic_DNA"/>
</dbReference>
<keyword evidence="5" id="KW-1185">Reference proteome</keyword>
<dbReference type="InterPro" id="IPR003736">
    <property type="entry name" value="PAAI_dom"/>
</dbReference>
<evidence type="ECO:0000313" key="4">
    <source>
        <dbReference type="EMBL" id="SEH14524.1"/>
    </source>
</evidence>
<dbReference type="CDD" id="cd03443">
    <property type="entry name" value="PaaI_thioesterase"/>
    <property type="match status" value="1"/>
</dbReference>
<dbReference type="Proteomes" id="UP000222056">
    <property type="component" value="Unassembled WGS sequence"/>
</dbReference>
<organism evidence="4 5">
    <name type="scientific">Thermoleophilum album</name>
    <dbReference type="NCBI Taxonomy" id="29539"/>
    <lineage>
        <taxon>Bacteria</taxon>
        <taxon>Bacillati</taxon>
        <taxon>Actinomycetota</taxon>
        <taxon>Thermoleophilia</taxon>
        <taxon>Thermoleophilales</taxon>
        <taxon>Thermoleophilaceae</taxon>
        <taxon>Thermoleophilum</taxon>
    </lineage>
</organism>
<evidence type="ECO:0000256" key="2">
    <source>
        <dbReference type="ARBA" id="ARBA00022801"/>
    </source>
</evidence>
<dbReference type="PANTHER" id="PTHR43240:SF5">
    <property type="entry name" value="1,4-DIHYDROXY-2-NAPHTHOYL-COA THIOESTERASE 1"/>
    <property type="match status" value="1"/>
</dbReference>
<comment type="similarity">
    <text evidence="1">Belongs to the thioesterase PaaI family.</text>
</comment>
<feature type="domain" description="Thioesterase" evidence="3">
    <location>
        <begin position="43"/>
        <end position="121"/>
    </location>
</feature>
<keyword evidence="2" id="KW-0378">Hydrolase</keyword>
<dbReference type="GO" id="GO:0005829">
    <property type="term" value="C:cytosol"/>
    <property type="evidence" value="ECO:0007669"/>
    <property type="project" value="TreeGrafter"/>
</dbReference>